<proteinExistence type="predicted"/>
<dbReference type="EMBL" id="MU129040">
    <property type="protein sequence ID" value="KAF9509196.1"/>
    <property type="molecule type" value="Genomic_DNA"/>
</dbReference>
<evidence type="ECO:0008006" key="5">
    <source>
        <dbReference type="Google" id="ProtNLM"/>
    </source>
</evidence>
<organism evidence="3 4">
    <name type="scientific">Hydnum rufescens UP504</name>
    <dbReference type="NCBI Taxonomy" id="1448309"/>
    <lineage>
        <taxon>Eukaryota</taxon>
        <taxon>Fungi</taxon>
        <taxon>Dikarya</taxon>
        <taxon>Basidiomycota</taxon>
        <taxon>Agaricomycotina</taxon>
        <taxon>Agaricomycetes</taxon>
        <taxon>Cantharellales</taxon>
        <taxon>Hydnaceae</taxon>
        <taxon>Hydnum</taxon>
    </lineage>
</organism>
<keyword evidence="4" id="KW-1185">Reference proteome</keyword>
<keyword evidence="2" id="KW-0472">Membrane</keyword>
<dbReference type="Proteomes" id="UP000886523">
    <property type="component" value="Unassembled WGS sequence"/>
</dbReference>
<evidence type="ECO:0000313" key="4">
    <source>
        <dbReference type="Proteomes" id="UP000886523"/>
    </source>
</evidence>
<feature type="transmembrane region" description="Helical" evidence="2">
    <location>
        <begin position="219"/>
        <end position="242"/>
    </location>
</feature>
<protein>
    <recommendedName>
        <fullName evidence="5">Retrotransposon Copia-like N-terminal domain-containing protein</fullName>
    </recommendedName>
</protein>
<dbReference type="OrthoDB" id="2688180at2759"/>
<sequence length="348" mass="38871">MSGPTNRAAKKGNSFRDPDKIGGRSSVVGGHVKKLNRQSSFPDNPSHPRNEVGFPGRVIKSHVEAVFNRFTHHELGAPATSHVEKHNPPRQPFVDQLRKHHVPSHRSRSRKAMILPLSNPKDCGAHSRTGCSARHKLLKPSYVIFRFDRRLHDIRDVLSKPASVSMPQAIAYDLYGPAKIQAPISHRTNVPPSPPPLIKFSYSFWAPELSWLRRSYLKVMAQTLILTVILVWICITAVPTAVPSSALPTPSTTMATSADPTGRLFASIPKLANDGGNFMLWKYRVREILEARRLLDYVTGDNIQTEPSTGDVYRGDWITRNREARQQITLTLEDDPLLGVMHLDNAAV</sequence>
<evidence type="ECO:0000313" key="3">
    <source>
        <dbReference type="EMBL" id="KAF9509196.1"/>
    </source>
</evidence>
<accession>A0A9P6DNP0</accession>
<evidence type="ECO:0000256" key="2">
    <source>
        <dbReference type="SAM" id="Phobius"/>
    </source>
</evidence>
<reference evidence="3" key="1">
    <citation type="journal article" date="2020" name="Nat. Commun.">
        <title>Large-scale genome sequencing of mycorrhizal fungi provides insights into the early evolution of symbiotic traits.</title>
        <authorList>
            <person name="Miyauchi S."/>
            <person name="Kiss E."/>
            <person name="Kuo A."/>
            <person name="Drula E."/>
            <person name="Kohler A."/>
            <person name="Sanchez-Garcia M."/>
            <person name="Morin E."/>
            <person name="Andreopoulos B."/>
            <person name="Barry K.W."/>
            <person name="Bonito G."/>
            <person name="Buee M."/>
            <person name="Carver A."/>
            <person name="Chen C."/>
            <person name="Cichocki N."/>
            <person name="Clum A."/>
            <person name="Culley D."/>
            <person name="Crous P.W."/>
            <person name="Fauchery L."/>
            <person name="Girlanda M."/>
            <person name="Hayes R.D."/>
            <person name="Keri Z."/>
            <person name="LaButti K."/>
            <person name="Lipzen A."/>
            <person name="Lombard V."/>
            <person name="Magnuson J."/>
            <person name="Maillard F."/>
            <person name="Murat C."/>
            <person name="Nolan M."/>
            <person name="Ohm R.A."/>
            <person name="Pangilinan J."/>
            <person name="Pereira M.F."/>
            <person name="Perotto S."/>
            <person name="Peter M."/>
            <person name="Pfister S."/>
            <person name="Riley R."/>
            <person name="Sitrit Y."/>
            <person name="Stielow J.B."/>
            <person name="Szollosi G."/>
            <person name="Zifcakova L."/>
            <person name="Stursova M."/>
            <person name="Spatafora J.W."/>
            <person name="Tedersoo L."/>
            <person name="Vaario L.M."/>
            <person name="Yamada A."/>
            <person name="Yan M."/>
            <person name="Wang P."/>
            <person name="Xu J."/>
            <person name="Bruns T."/>
            <person name="Baldrian P."/>
            <person name="Vilgalys R."/>
            <person name="Dunand C."/>
            <person name="Henrissat B."/>
            <person name="Grigoriev I.V."/>
            <person name="Hibbett D."/>
            <person name="Nagy L.G."/>
            <person name="Martin F.M."/>
        </authorList>
    </citation>
    <scope>NUCLEOTIDE SEQUENCE</scope>
    <source>
        <strain evidence="3">UP504</strain>
    </source>
</reference>
<comment type="caution">
    <text evidence="3">The sequence shown here is derived from an EMBL/GenBank/DDBJ whole genome shotgun (WGS) entry which is preliminary data.</text>
</comment>
<keyword evidence="2" id="KW-1133">Transmembrane helix</keyword>
<evidence type="ECO:0000256" key="1">
    <source>
        <dbReference type="SAM" id="MobiDB-lite"/>
    </source>
</evidence>
<keyword evidence="2" id="KW-0812">Transmembrane</keyword>
<feature type="region of interest" description="Disordered" evidence="1">
    <location>
        <begin position="1"/>
        <end position="54"/>
    </location>
</feature>
<gene>
    <name evidence="3" type="ORF">BS47DRAFT_1397081</name>
</gene>
<name>A0A9P6DNP0_9AGAM</name>
<dbReference type="AlphaFoldDB" id="A0A9P6DNP0"/>